<dbReference type="Proteomes" id="UP000011863">
    <property type="component" value="Chromosome"/>
</dbReference>
<gene>
    <name evidence="1" type="ORF">YM304_24370</name>
</gene>
<dbReference type="EMBL" id="AP012057">
    <property type="protein sequence ID" value="BAN02751.1"/>
    <property type="molecule type" value="Genomic_DNA"/>
</dbReference>
<organism evidence="1 2">
    <name type="scientific">Ilumatobacter coccineus (strain NBRC 103263 / KCTC 29153 / YM16-304)</name>
    <dbReference type="NCBI Taxonomy" id="1313172"/>
    <lineage>
        <taxon>Bacteria</taxon>
        <taxon>Bacillati</taxon>
        <taxon>Actinomycetota</taxon>
        <taxon>Acidimicrobiia</taxon>
        <taxon>Acidimicrobiales</taxon>
        <taxon>Ilumatobacteraceae</taxon>
        <taxon>Ilumatobacter</taxon>
    </lineage>
</organism>
<accession>A0A6C7E8G0</accession>
<keyword evidence="2" id="KW-1185">Reference proteome</keyword>
<proteinExistence type="predicted"/>
<reference evidence="1 2" key="1">
    <citation type="journal article" date="2013" name="Int. J. Syst. Evol. Microbiol.">
        <title>Ilumatobacter nonamiense sp. nov. and Ilumatobacter coccineum sp. nov., isolated from seashore sand.</title>
        <authorList>
            <person name="Matsumoto A."/>
            <person name="Kasai H."/>
            <person name="Matsuo Y."/>
            <person name="Shizuri Y."/>
            <person name="Ichikawa N."/>
            <person name="Fujita N."/>
            <person name="Omura S."/>
            <person name="Takahashi Y."/>
        </authorList>
    </citation>
    <scope>NUCLEOTIDE SEQUENCE [LARGE SCALE GENOMIC DNA]</scope>
    <source>
        <strain evidence="2">NBRC 103263 / KCTC 29153 / YM16-304</strain>
    </source>
</reference>
<protein>
    <submittedName>
        <fullName evidence="1">Uncharacterized protein</fullName>
    </submittedName>
</protein>
<evidence type="ECO:0000313" key="1">
    <source>
        <dbReference type="EMBL" id="BAN02751.1"/>
    </source>
</evidence>
<dbReference type="KEGG" id="aym:YM304_24370"/>
<dbReference type="AlphaFoldDB" id="A0A6C7E8G0"/>
<sequence length="229" mass="23955">MAGGPTERSSLHATTGRIAAVGTALLLVLFLVLSVSRAAFTASTSNDNNSASSAAGITLTDNDAGFALFTTAVDPLNPLASGNAADLTPATPVEQCIRVQYDGDFTSGDVMMYVTGIDAADTLADYLNVRVDRLATPGDPVAFTETPGNQLHDCAYMNAQDPPEALPNANNDNIYNGTLADFPATHADNLSSMPGSDGVYTFRITIAVQDDPEAAAKDATWNFVWETQS</sequence>
<evidence type="ECO:0000313" key="2">
    <source>
        <dbReference type="Proteomes" id="UP000011863"/>
    </source>
</evidence>
<name>A0A6C7E8G0_ILUCY</name>